<keyword evidence="6" id="KW-0378">Hydrolase</keyword>
<dbReference type="GO" id="GO:0003724">
    <property type="term" value="F:RNA helicase activity"/>
    <property type="evidence" value="ECO:0007669"/>
    <property type="project" value="InterPro"/>
</dbReference>
<dbReference type="SUPFAM" id="SSF56672">
    <property type="entry name" value="DNA/RNA polymerases"/>
    <property type="match status" value="1"/>
</dbReference>
<keyword evidence="13" id="KW-1185">Reference proteome</keyword>
<dbReference type="PROSITE" id="PS50507">
    <property type="entry name" value="RDRP_SSRNA_POS"/>
    <property type="match status" value="1"/>
</dbReference>
<organism evidence="12 13">
    <name type="scientific">Lasius niger virus 1</name>
    <dbReference type="NCBI Taxonomy" id="2018503"/>
    <lineage>
        <taxon>Viruses</taxon>
        <taxon>Riboviria</taxon>
        <taxon>Orthornavirae</taxon>
        <taxon>Pisuviricota</taxon>
        <taxon>Pisoniviricetes</taxon>
        <taxon>Picornavirales</taxon>
        <taxon>Polycipiviridae</taxon>
        <taxon>Sopolycivirus</taxon>
        <taxon>Sopolycivirus gammalasii</taxon>
    </lineage>
</organism>
<dbReference type="CDD" id="cd23198">
    <property type="entry name" value="Polycipiviridae_RdRp"/>
    <property type="match status" value="1"/>
</dbReference>
<evidence type="ECO:0000256" key="7">
    <source>
        <dbReference type="ARBA" id="ARBA00022807"/>
    </source>
</evidence>
<sequence length="2145" mass="244807">MAQSPRKKFNLSSEVALALRRYKNQQDSGWRIQLDRNIVRIVCQAYRDKFLYVHGTPSENCPTLPIYTFGELFEYLKVLPVPSKKETVTKKLKGTPLFSGIVSIGRTNGNQTIGYKLPMNELLKSYTECEISHKRLETHHPDGVGWNGGIMSTIECVFDVFNSLLRTNTISSAYSKLFNILLDSKFANLDIQGIFYAFLHMSIRGISSSERIYASGDWRREPVSQQLLFKVSRDFANGMPPRSLIASYVTETYLHIHSLTGELRRLRSPSPHHDLSKLSPNMIYAYAWHWGIYQRFTDTNKNRFNAGIYEEVPDLGVCNPTMFSLGSNLAQGVVDNPAVAEVIALLKEMPKQIGDRLDSSVDKMSTKIDEIATSQRLGLTENLEKVAQSSAEIHEEKGKAILDEAIKKSEAIGQGLIKNFEPVVDAINSFKGMIDGIMKQVQEYLSPIPGFTAVKLDPKSIFDAVSYYIIYINTQSTALRTILALLILNSFGLVRTAYNEIMNFWSWTQDEVSCDDGTQFVGNSETSGGIFEWLSSSPSAIASVFGGLMASIAKNAPLCAKEFLSLSKKLADQLKNFHFISQGLLGIARLFEYCKKIYTSIAEWISINIFKRTPERDLLAREVIKLTIKVKYLHTEAGMNAIRMSENVRKQAETILPTFLGLQSDLKQKPELRHLAADLEKVTRQVKEVSDFVTRLRAISNFQPTMFHVQFVGRPGIGKSTITKNVISDLSKTLWPEEEKPSFYSYNTDLEYFDGYAGQKIMVVDDLYKINDPKHLTASMFLVTNTPVILPMANLNDKGVQLTSEVLLSSTNTAYPLGKDVLCMEAIHRRRHMLVEVICDPDVLDPSLGQFSLSMFKKKYPERKTSDFPHLTFNLLRPVPQEFGGAATVDADEFEIYREYATKLKNANMHIAYADKKLDPTFYFSENNKPPQGISLPATGWNYEQFISNCAVRFSAFRGAEGTYSAQKKYGHVENCLEEIDALLDQRSDIPDAPELPITNSIRRLFCRAQHPYGTTDELGEKIYAGEKLAPELDHIDFEKLVDEILRETNPTGITLTEEQQRTKNLLERKKKSIRDPVLAEALKIEMNEGRKIEICTNNWSFYIVVYAPQQFLEIMENNKLKDVFNVMRNNPNLLGGTTPIDWNRVQDESNIILLYAKILKCKLGQEFKDINTFLRWWFSKEMVYPDNSAFPSELRGKTTNFPISLFKDMKKIGTQWYIDVTSMDVAHGNERLTLELSTYDEGPKYKIPADIAYMLSSMQSYREFATNFDNMSISQQDMLVADAKFRSQYFGSYTYQGIASQCTNIFKKAALKTLHYVMSPIRYLAERYPLIMIYAAYFMTFFAIRFSLRQIGQLLNPTDNPTSKYLYKGVASNLVYHGRPTSSPGAMQNCMQVANALMDRSIREIIVSDSAAGCKVQCLLSQQYIILNKHVLKHMKDKELMLAIQSTNKDKEYVRYLVTWDNIYQDPNGDLAIIYCRDLPSSRKITQHLITEDEYQNHECTDEMIFLSNSRSGGIIEHHACISKVRNLKLKNQQYENIIGEAILVKGHTIGGRSGSTVLTAIQAKPRIIGIQAWEVDILVNPKIAIQVVTLEKFEELQRNVALTAGTPVERLCEPEVQEIEGFETAAFAHVDPLNLICKEKESVGDIGKTQIRSSMIRTELENEGIFSQAVPAALTRKDKRLYHKGSIHPLAHSLGKYFRGNIEPYKPSILSYAKRNISHYLKHKLDKNNFRILSIEETITGTREDGSNPMNLKSSPGIPFVFEQRKNKGKLDYMRIDEEGQVSHIDSEFIQNYYKFIQTLSTRKLPYTRAYDFPKDELRPSEKALGTNETPPKTRSVTCMNVFYILAWRQLTLDFWASMHRLADGNHPFCPGINPEGPDWNNLYHYLNKHPNAVDFDVSNWDGFLRAELFNASCDIIKDILKLSEQNNNILDSIAFEVMNCYIQYGTIIYFKDRGLVSGFPGTAEINTLSHWLLILYIYLIKTKNTIYNTFSAFLNHVSVAIYGDDIILTFSDEIKTYFNGHTIKEGYLEIGYPVTSASKTTEIPFSKPLLKCTFLKSTWREFLPFYYIRVMDEEVLNNLVVWTRSKQDPAQQFYENYIDALRIAFGNGPAKFYEFREKVNRALSKANKDIIVYDYLDFERDY</sequence>
<evidence type="ECO:0000313" key="12">
    <source>
        <dbReference type="EMBL" id="ASK12212.1"/>
    </source>
</evidence>
<keyword evidence="4" id="KW-0548">Nucleotidyltransferase</keyword>
<dbReference type="InterPro" id="IPR009003">
    <property type="entry name" value="Peptidase_S1_PA"/>
</dbReference>
<protein>
    <submittedName>
        <fullName evidence="12">RNA-dependent RNA polymerase</fullName>
    </submittedName>
</protein>
<evidence type="ECO:0000313" key="13">
    <source>
        <dbReference type="Proteomes" id="UP000217308"/>
    </source>
</evidence>
<accession>A0A220QTH1</accession>
<dbReference type="Pfam" id="PF00910">
    <property type="entry name" value="RNA_helicase"/>
    <property type="match status" value="1"/>
</dbReference>
<feature type="domain" description="RdRp catalytic" evidence="10">
    <location>
        <begin position="1893"/>
        <end position="2021"/>
    </location>
</feature>
<evidence type="ECO:0000256" key="5">
    <source>
        <dbReference type="ARBA" id="ARBA00022741"/>
    </source>
</evidence>
<dbReference type="InterPro" id="IPR000605">
    <property type="entry name" value="Helicase_SF3_ssDNA/RNA_vir"/>
</dbReference>
<proteinExistence type="predicted"/>
<feature type="non-terminal residue" evidence="12">
    <location>
        <position position="2145"/>
    </location>
</feature>
<keyword evidence="5" id="KW-0547">Nucleotide-binding</keyword>
<dbReference type="GO" id="GO:0003723">
    <property type="term" value="F:RNA binding"/>
    <property type="evidence" value="ECO:0007669"/>
    <property type="project" value="InterPro"/>
</dbReference>
<evidence type="ECO:0000256" key="8">
    <source>
        <dbReference type="ARBA" id="ARBA00022840"/>
    </source>
</evidence>
<dbReference type="InterPro" id="IPR043128">
    <property type="entry name" value="Rev_trsase/Diguanyl_cyclase"/>
</dbReference>
<dbReference type="PROSITE" id="PS51218">
    <property type="entry name" value="SF3_HELICASE_2"/>
    <property type="match status" value="1"/>
</dbReference>
<feature type="domain" description="SF3 helicase" evidence="11">
    <location>
        <begin position="686"/>
        <end position="852"/>
    </location>
</feature>
<keyword evidence="9" id="KW-0693">Viral RNA replication</keyword>
<dbReference type="RefSeq" id="YP_009407943.1">
    <property type="nucleotide sequence ID" value="NC_035456.1"/>
</dbReference>
<evidence type="ECO:0000259" key="10">
    <source>
        <dbReference type="PROSITE" id="PS50507"/>
    </source>
</evidence>
<evidence type="ECO:0000256" key="3">
    <source>
        <dbReference type="ARBA" id="ARBA00022679"/>
    </source>
</evidence>
<reference evidence="13" key="1">
    <citation type="submission" date="2017-05" db="EMBL/GenBank/DDBJ databases">
        <title>Polycipiviridae: a proposed new family of polycistronic picorna-like RNA viruses.</title>
        <authorList>
            <person name="Olendraite I."/>
            <person name="Lukhovitskaya N.I."/>
            <person name="Porter S.D."/>
            <person name="Valles S.M."/>
            <person name="Firth A.E."/>
        </authorList>
    </citation>
    <scope>NUCLEOTIDE SEQUENCE [LARGE SCALE GENOMIC DNA]</scope>
</reference>
<dbReference type="GO" id="GO:0006508">
    <property type="term" value="P:proteolysis"/>
    <property type="evidence" value="ECO:0007669"/>
    <property type="project" value="UniProtKB-KW"/>
</dbReference>
<dbReference type="Proteomes" id="UP000217308">
    <property type="component" value="Segment"/>
</dbReference>
<dbReference type="GO" id="GO:0005524">
    <property type="term" value="F:ATP binding"/>
    <property type="evidence" value="ECO:0007669"/>
    <property type="project" value="UniProtKB-KW"/>
</dbReference>
<keyword evidence="8" id="KW-0067">ATP-binding</keyword>
<evidence type="ECO:0000256" key="1">
    <source>
        <dbReference type="ARBA" id="ARBA00022484"/>
    </source>
</evidence>
<keyword evidence="7" id="KW-0788">Thiol protease</keyword>
<dbReference type="KEGG" id="vg:33867877"/>
<keyword evidence="1 12" id="KW-0696">RNA-directed RNA polymerase</keyword>
<evidence type="ECO:0000256" key="2">
    <source>
        <dbReference type="ARBA" id="ARBA00022670"/>
    </source>
</evidence>
<gene>
    <name evidence="12" type="primary">ORF5</name>
</gene>
<dbReference type="GO" id="GO:0039694">
    <property type="term" value="P:viral RNA genome replication"/>
    <property type="evidence" value="ECO:0007669"/>
    <property type="project" value="InterPro"/>
</dbReference>
<evidence type="ECO:0000256" key="4">
    <source>
        <dbReference type="ARBA" id="ARBA00022695"/>
    </source>
</evidence>
<keyword evidence="3" id="KW-0808">Transferase</keyword>
<keyword evidence="2" id="KW-0645">Protease</keyword>
<dbReference type="GeneID" id="33867877"/>
<dbReference type="Gene3D" id="3.30.70.270">
    <property type="match status" value="1"/>
</dbReference>
<dbReference type="InterPro" id="IPR014759">
    <property type="entry name" value="Helicase_SF3_ssRNA_vir"/>
</dbReference>
<dbReference type="EMBL" id="MF041812">
    <property type="protein sequence ID" value="ASK12212.1"/>
    <property type="molecule type" value="Genomic_RNA"/>
</dbReference>
<evidence type="ECO:0000259" key="11">
    <source>
        <dbReference type="PROSITE" id="PS51218"/>
    </source>
</evidence>
<evidence type="ECO:0000256" key="9">
    <source>
        <dbReference type="ARBA" id="ARBA00022953"/>
    </source>
</evidence>
<dbReference type="InterPro" id="IPR007094">
    <property type="entry name" value="RNA-dir_pol_PSvirus"/>
</dbReference>
<dbReference type="SUPFAM" id="SSF50494">
    <property type="entry name" value="Trypsin-like serine proteases"/>
    <property type="match status" value="1"/>
</dbReference>
<dbReference type="GO" id="GO:0003968">
    <property type="term" value="F:RNA-directed RNA polymerase activity"/>
    <property type="evidence" value="ECO:0007669"/>
    <property type="project" value="UniProtKB-KW"/>
</dbReference>
<dbReference type="GO" id="GO:0008234">
    <property type="term" value="F:cysteine-type peptidase activity"/>
    <property type="evidence" value="ECO:0007669"/>
    <property type="project" value="UniProtKB-KW"/>
</dbReference>
<evidence type="ECO:0000256" key="6">
    <source>
        <dbReference type="ARBA" id="ARBA00022801"/>
    </source>
</evidence>
<dbReference type="GO" id="GO:0006351">
    <property type="term" value="P:DNA-templated transcription"/>
    <property type="evidence" value="ECO:0007669"/>
    <property type="project" value="InterPro"/>
</dbReference>
<dbReference type="InterPro" id="IPR043502">
    <property type="entry name" value="DNA/RNA_pol_sf"/>
</dbReference>
<name>A0A220QTH1_9VIRU</name>
<dbReference type="Pfam" id="PF00680">
    <property type="entry name" value="RdRP_1"/>
    <property type="match status" value="1"/>
</dbReference>
<dbReference type="InterPro" id="IPR001205">
    <property type="entry name" value="RNA-dir_pol_C"/>
</dbReference>